<dbReference type="AlphaFoldDB" id="A0A183THC3"/>
<organism evidence="3">
    <name type="scientific">Schistocephalus solidus</name>
    <name type="common">Tapeworm</name>
    <dbReference type="NCBI Taxonomy" id="70667"/>
    <lineage>
        <taxon>Eukaryota</taxon>
        <taxon>Metazoa</taxon>
        <taxon>Spiralia</taxon>
        <taxon>Lophotrochozoa</taxon>
        <taxon>Platyhelminthes</taxon>
        <taxon>Cestoda</taxon>
        <taxon>Eucestoda</taxon>
        <taxon>Diphyllobothriidea</taxon>
        <taxon>Diphyllobothriidae</taxon>
        <taxon>Schistocephalus</taxon>
    </lineage>
</organism>
<protein>
    <submittedName>
        <fullName evidence="3">CPSF_A domain-containing protein</fullName>
    </submittedName>
</protein>
<dbReference type="WBParaSite" id="SSLN_0001647401-mRNA-1">
    <property type="protein sequence ID" value="SSLN_0001647401-mRNA-1"/>
    <property type="gene ID" value="SSLN_0001647401"/>
</dbReference>
<name>A0A183THC3_SCHSO</name>
<evidence type="ECO:0000313" key="2">
    <source>
        <dbReference type="Proteomes" id="UP000275846"/>
    </source>
</evidence>
<gene>
    <name evidence="1" type="ORF">SSLN_LOCUS15871</name>
</gene>
<evidence type="ECO:0000313" key="1">
    <source>
        <dbReference type="EMBL" id="VDM02257.1"/>
    </source>
</evidence>
<evidence type="ECO:0000313" key="3">
    <source>
        <dbReference type="WBParaSite" id="SSLN_0001647401-mRNA-1"/>
    </source>
</evidence>
<sequence>MEVIQLLGWVRVDGPGFRSVKECRQDDGLENLQFGLQVNTVVILYGGLQSAEGLTCFGDPLNNLVIDSRVA</sequence>
<dbReference type="Proteomes" id="UP000275846">
    <property type="component" value="Unassembled WGS sequence"/>
</dbReference>
<reference evidence="3" key="1">
    <citation type="submission" date="2016-06" db="UniProtKB">
        <authorList>
            <consortium name="WormBaseParasite"/>
        </authorList>
    </citation>
    <scope>IDENTIFICATION</scope>
</reference>
<keyword evidence="2" id="KW-1185">Reference proteome</keyword>
<accession>A0A183THC3</accession>
<dbReference type="EMBL" id="UYSU01040393">
    <property type="protein sequence ID" value="VDM02257.1"/>
    <property type="molecule type" value="Genomic_DNA"/>
</dbReference>
<proteinExistence type="predicted"/>
<reference evidence="1 2" key="2">
    <citation type="submission" date="2018-11" db="EMBL/GenBank/DDBJ databases">
        <authorList>
            <consortium name="Pathogen Informatics"/>
        </authorList>
    </citation>
    <scope>NUCLEOTIDE SEQUENCE [LARGE SCALE GENOMIC DNA]</scope>
    <source>
        <strain evidence="1 2">NST_G2</strain>
    </source>
</reference>